<sequence>MIIFSVTRKGFKELEPIIKSGKYPVWIGGNVLSEEEVEAVRDENVSLTNFSYQIYPTDKEALEEALCTIAEHHPKERVWCECQPKI</sequence>
<evidence type="ECO:0000313" key="1">
    <source>
        <dbReference type="EMBL" id="MBB3060610.1"/>
    </source>
</evidence>
<evidence type="ECO:0000313" key="2">
    <source>
        <dbReference type="Proteomes" id="UP000535937"/>
    </source>
</evidence>
<dbReference type="RefSeq" id="WP_183458134.1">
    <property type="nucleotide sequence ID" value="NZ_JACHWZ010000005.1"/>
</dbReference>
<proteinExistence type="predicted"/>
<dbReference type="EMBL" id="JACHWZ010000005">
    <property type="protein sequence ID" value="MBB3060610.1"/>
    <property type="molecule type" value="Genomic_DNA"/>
</dbReference>
<comment type="caution">
    <text evidence="1">The sequence shown here is derived from an EMBL/GenBank/DDBJ whole genome shotgun (WGS) entry which is preliminary data.</text>
</comment>
<reference evidence="1 2" key="1">
    <citation type="submission" date="2020-08" db="EMBL/GenBank/DDBJ databases">
        <title>Genomic Encyclopedia of Type Strains, Phase III (KMG-III): the genomes of soil and plant-associated and newly described type strains.</title>
        <authorList>
            <person name="Whitman W."/>
        </authorList>
    </citation>
    <scope>NUCLEOTIDE SEQUENCE [LARGE SCALE GENOMIC DNA]</scope>
    <source>
        <strain evidence="1 2">CECT 8799</strain>
    </source>
</reference>
<dbReference type="AlphaFoldDB" id="A0A7W4Z9W1"/>
<dbReference type="Proteomes" id="UP000535937">
    <property type="component" value="Unassembled WGS sequence"/>
</dbReference>
<protein>
    <submittedName>
        <fullName evidence="1">Uncharacterized protein</fullName>
    </submittedName>
</protein>
<organism evidence="1 2">
    <name type="scientific">Microbulbifer rhizosphaerae</name>
    <dbReference type="NCBI Taxonomy" id="1562603"/>
    <lineage>
        <taxon>Bacteria</taxon>
        <taxon>Pseudomonadati</taxon>
        <taxon>Pseudomonadota</taxon>
        <taxon>Gammaproteobacteria</taxon>
        <taxon>Cellvibrionales</taxon>
        <taxon>Microbulbiferaceae</taxon>
        <taxon>Microbulbifer</taxon>
    </lineage>
</organism>
<accession>A0A7W4Z9W1</accession>
<gene>
    <name evidence="1" type="ORF">FHS09_001429</name>
</gene>
<name>A0A7W4Z9W1_9GAMM</name>
<keyword evidence="2" id="KW-1185">Reference proteome</keyword>